<keyword evidence="3" id="KW-0808">Transferase</keyword>
<evidence type="ECO:0000313" key="9">
    <source>
        <dbReference type="Proteomes" id="UP001301958"/>
    </source>
</evidence>
<dbReference type="Gene3D" id="3.30.200.20">
    <property type="entry name" value="Phosphorylase Kinase, domain 1"/>
    <property type="match status" value="1"/>
</dbReference>
<dbReference type="AlphaFoldDB" id="A0AAN7BJV7"/>
<protein>
    <submittedName>
        <fullName evidence="8">Kinase-like domain-containing protein</fullName>
    </submittedName>
</protein>
<dbReference type="Proteomes" id="UP001301958">
    <property type="component" value="Unassembled WGS sequence"/>
</dbReference>
<keyword evidence="9" id="KW-1185">Reference proteome</keyword>
<evidence type="ECO:0000256" key="1">
    <source>
        <dbReference type="ARBA" id="ARBA00006529"/>
    </source>
</evidence>
<keyword evidence="4" id="KW-0547">Nucleotide-binding</keyword>
<dbReference type="Pfam" id="PF00069">
    <property type="entry name" value="Pkinase"/>
    <property type="match status" value="2"/>
</dbReference>
<evidence type="ECO:0000256" key="3">
    <source>
        <dbReference type="ARBA" id="ARBA00022679"/>
    </source>
</evidence>
<dbReference type="CDD" id="cd00180">
    <property type="entry name" value="PKc"/>
    <property type="match status" value="1"/>
</dbReference>
<dbReference type="SMART" id="SM00220">
    <property type="entry name" value="S_TKc"/>
    <property type="match status" value="1"/>
</dbReference>
<accession>A0AAN7BJV7</accession>
<organism evidence="8 9">
    <name type="scientific">Podospora fimiseda</name>
    <dbReference type="NCBI Taxonomy" id="252190"/>
    <lineage>
        <taxon>Eukaryota</taxon>
        <taxon>Fungi</taxon>
        <taxon>Dikarya</taxon>
        <taxon>Ascomycota</taxon>
        <taxon>Pezizomycotina</taxon>
        <taxon>Sordariomycetes</taxon>
        <taxon>Sordariomycetidae</taxon>
        <taxon>Sordariales</taxon>
        <taxon>Podosporaceae</taxon>
        <taxon>Podospora</taxon>
    </lineage>
</organism>
<evidence type="ECO:0000313" key="8">
    <source>
        <dbReference type="EMBL" id="KAK4224805.1"/>
    </source>
</evidence>
<dbReference type="PROSITE" id="PS50011">
    <property type="entry name" value="PROTEIN_KINASE_DOM"/>
    <property type="match status" value="1"/>
</dbReference>
<dbReference type="GO" id="GO:0004674">
    <property type="term" value="F:protein serine/threonine kinase activity"/>
    <property type="evidence" value="ECO:0007669"/>
    <property type="project" value="UniProtKB-KW"/>
</dbReference>
<evidence type="ECO:0000259" key="7">
    <source>
        <dbReference type="PROSITE" id="PS50011"/>
    </source>
</evidence>
<comment type="similarity">
    <text evidence="1">Belongs to the protein kinase superfamily. STE Ser/Thr protein kinase family. MAP kinase kinase kinase subfamily.</text>
</comment>
<feature type="domain" description="Protein kinase" evidence="7">
    <location>
        <begin position="26"/>
        <end position="235"/>
    </location>
</feature>
<gene>
    <name evidence="8" type="ORF">QBC38DRAFT_532035</name>
</gene>
<proteinExistence type="inferred from homology"/>
<dbReference type="EMBL" id="MU865382">
    <property type="protein sequence ID" value="KAK4224805.1"/>
    <property type="molecule type" value="Genomic_DNA"/>
</dbReference>
<dbReference type="PANTHER" id="PTHR11584:SF369">
    <property type="entry name" value="MITOGEN-ACTIVATED PROTEIN KINASE KINASE KINASE 19-RELATED"/>
    <property type="match status" value="1"/>
</dbReference>
<dbReference type="Gene3D" id="1.10.510.10">
    <property type="entry name" value="Transferase(Phosphotransferase) domain 1"/>
    <property type="match status" value="1"/>
</dbReference>
<evidence type="ECO:0000256" key="5">
    <source>
        <dbReference type="ARBA" id="ARBA00022777"/>
    </source>
</evidence>
<name>A0AAN7BJV7_9PEZI</name>
<dbReference type="GO" id="GO:0005524">
    <property type="term" value="F:ATP binding"/>
    <property type="evidence" value="ECO:0007669"/>
    <property type="project" value="UniProtKB-KW"/>
</dbReference>
<dbReference type="InterPro" id="IPR000719">
    <property type="entry name" value="Prot_kinase_dom"/>
</dbReference>
<reference evidence="8" key="1">
    <citation type="journal article" date="2023" name="Mol. Phylogenet. Evol.">
        <title>Genome-scale phylogeny and comparative genomics of the fungal order Sordariales.</title>
        <authorList>
            <person name="Hensen N."/>
            <person name="Bonometti L."/>
            <person name="Westerberg I."/>
            <person name="Brannstrom I.O."/>
            <person name="Guillou S."/>
            <person name="Cros-Aarteil S."/>
            <person name="Calhoun S."/>
            <person name="Haridas S."/>
            <person name="Kuo A."/>
            <person name="Mondo S."/>
            <person name="Pangilinan J."/>
            <person name="Riley R."/>
            <person name="LaButti K."/>
            <person name="Andreopoulos B."/>
            <person name="Lipzen A."/>
            <person name="Chen C."/>
            <person name="Yan M."/>
            <person name="Daum C."/>
            <person name="Ng V."/>
            <person name="Clum A."/>
            <person name="Steindorff A."/>
            <person name="Ohm R.A."/>
            <person name="Martin F."/>
            <person name="Silar P."/>
            <person name="Natvig D.O."/>
            <person name="Lalanne C."/>
            <person name="Gautier V."/>
            <person name="Ament-Velasquez S.L."/>
            <person name="Kruys A."/>
            <person name="Hutchinson M.I."/>
            <person name="Powell A.J."/>
            <person name="Barry K."/>
            <person name="Miller A.N."/>
            <person name="Grigoriev I.V."/>
            <person name="Debuchy R."/>
            <person name="Gladieux P."/>
            <person name="Hiltunen Thoren M."/>
            <person name="Johannesson H."/>
        </authorList>
    </citation>
    <scope>NUCLEOTIDE SEQUENCE</scope>
    <source>
        <strain evidence="8">CBS 990.96</strain>
    </source>
</reference>
<dbReference type="PANTHER" id="PTHR11584">
    <property type="entry name" value="SERINE/THREONINE PROTEIN KINASE"/>
    <property type="match status" value="1"/>
</dbReference>
<evidence type="ECO:0000256" key="6">
    <source>
        <dbReference type="ARBA" id="ARBA00022840"/>
    </source>
</evidence>
<sequence length="235" mass="26826">MFCYPIVTLSLNRQFHRLEVCKGNRSSFICFSGFGAHGSVDKVISTLTHKIYARKLFKKSKTKGLRRENVQTFMTELDILKRTSHKHCMSLVATYSDPKYFGLLMDPVGDYSLEAVAYLHGQQIRHRDIKPQNILVRGDEVFLADFGIAFSWEHLTRATTIADSGKTLGYTAPEVMRVESRNEAADVWSLGCVFYEMATVLHGRTVKDLREHFMISRTPAAFTLISTIWNHGQLR</sequence>
<evidence type="ECO:0000256" key="4">
    <source>
        <dbReference type="ARBA" id="ARBA00022741"/>
    </source>
</evidence>
<dbReference type="SUPFAM" id="SSF56112">
    <property type="entry name" value="Protein kinase-like (PK-like)"/>
    <property type="match status" value="1"/>
</dbReference>
<evidence type="ECO:0000256" key="2">
    <source>
        <dbReference type="ARBA" id="ARBA00022527"/>
    </source>
</evidence>
<dbReference type="InterPro" id="IPR011009">
    <property type="entry name" value="Kinase-like_dom_sf"/>
</dbReference>
<reference evidence="8" key="2">
    <citation type="submission" date="2023-05" db="EMBL/GenBank/DDBJ databases">
        <authorList>
            <consortium name="Lawrence Berkeley National Laboratory"/>
            <person name="Steindorff A."/>
            <person name="Hensen N."/>
            <person name="Bonometti L."/>
            <person name="Westerberg I."/>
            <person name="Brannstrom I.O."/>
            <person name="Guillou S."/>
            <person name="Cros-Aarteil S."/>
            <person name="Calhoun S."/>
            <person name="Haridas S."/>
            <person name="Kuo A."/>
            <person name="Mondo S."/>
            <person name="Pangilinan J."/>
            <person name="Riley R."/>
            <person name="Labutti K."/>
            <person name="Andreopoulos B."/>
            <person name="Lipzen A."/>
            <person name="Chen C."/>
            <person name="Yanf M."/>
            <person name="Daum C."/>
            <person name="Ng V."/>
            <person name="Clum A."/>
            <person name="Ohm R."/>
            <person name="Martin F."/>
            <person name="Silar P."/>
            <person name="Natvig D."/>
            <person name="Lalanne C."/>
            <person name="Gautier V."/>
            <person name="Ament-Velasquez S.L."/>
            <person name="Kruys A."/>
            <person name="Hutchinson M.I."/>
            <person name="Powell A.J."/>
            <person name="Barry K."/>
            <person name="Miller A.N."/>
            <person name="Grigoriev I.V."/>
            <person name="Debuchy R."/>
            <person name="Gladieux P."/>
            <person name="Thoren M.H."/>
            <person name="Johannesson H."/>
        </authorList>
    </citation>
    <scope>NUCLEOTIDE SEQUENCE</scope>
    <source>
        <strain evidence="8">CBS 990.96</strain>
    </source>
</reference>
<dbReference type="InterPro" id="IPR008271">
    <property type="entry name" value="Ser/Thr_kinase_AS"/>
</dbReference>
<keyword evidence="2" id="KW-0723">Serine/threonine-protein kinase</keyword>
<comment type="caution">
    <text evidence="8">The sequence shown here is derived from an EMBL/GenBank/DDBJ whole genome shotgun (WGS) entry which is preliminary data.</text>
</comment>
<keyword evidence="6" id="KW-0067">ATP-binding</keyword>
<dbReference type="PROSITE" id="PS00108">
    <property type="entry name" value="PROTEIN_KINASE_ST"/>
    <property type="match status" value="1"/>
</dbReference>
<keyword evidence="5 8" id="KW-0418">Kinase</keyword>